<dbReference type="RefSeq" id="WP_165833142.1">
    <property type="nucleotide sequence ID" value="NZ_CABMMC010000001.1"/>
</dbReference>
<evidence type="ECO:0000259" key="1">
    <source>
        <dbReference type="Pfam" id="PF07596"/>
    </source>
</evidence>
<dbReference type="Proteomes" id="UP000245959">
    <property type="component" value="Unassembled WGS sequence"/>
</dbReference>
<dbReference type="Gene3D" id="3.30.700.10">
    <property type="entry name" value="Glycoprotein, Type 4 Pilin"/>
    <property type="match status" value="1"/>
</dbReference>
<dbReference type="EMBL" id="QEKH01000032">
    <property type="protein sequence ID" value="PVY37201.1"/>
    <property type="molecule type" value="Genomic_DNA"/>
</dbReference>
<sequence length="231" mass="25274">MKTCRFTLIELLVVVAIIAILAGMLLPALNQARETAKASSCINNLKQIGLAQAQYIDAYASYPTPSTGPSPLHNWYRMLIAGGVNTKHSKLWYCPSVTEHYVEKTVLVPWGDMSYTFDYGINRSLVGDLTSAGKLQIGTYTIPFKQLANPSEVLLVADQVAAKNLNGCGFSVTGWVATDGTSYPMGRAGRRHYRNRGPNILYCDLHVTGVPNPTIYNAGTRRNFGLKEIGD</sequence>
<accession>A0A2U1ALM4</accession>
<name>A0A2U1ALM4_9BACT</name>
<protein>
    <submittedName>
        <fullName evidence="2">Prepilin-type N-terminal cleavage/methylation domain-containing protein/prepilin-type processing-associated H-X9-DG protein</fullName>
    </submittedName>
</protein>
<dbReference type="InterPro" id="IPR012902">
    <property type="entry name" value="N_methyl_site"/>
</dbReference>
<organism evidence="2 3">
    <name type="scientific">Victivallis vadensis</name>
    <dbReference type="NCBI Taxonomy" id="172901"/>
    <lineage>
        <taxon>Bacteria</taxon>
        <taxon>Pseudomonadati</taxon>
        <taxon>Lentisphaerota</taxon>
        <taxon>Lentisphaeria</taxon>
        <taxon>Victivallales</taxon>
        <taxon>Victivallaceae</taxon>
        <taxon>Victivallis</taxon>
    </lineage>
</organism>
<proteinExistence type="predicted"/>
<keyword evidence="3" id="KW-1185">Reference proteome</keyword>
<dbReference type="Pfam" id="PF07596">
    <property type="entry name" value="SBP_bac_10"/>
    <property type="match status" value="1"/>
</dbReference>
<dbReference type="PANTHER" id="PTHR30093">
    <property type="entry name" value="GENERAL SECRETION PATHWAY PROTEIN G"/>
    <property type="match status" value="1"/>
</dbReference>
<evidence type="ECO:0000313" key="3">
    <source>
        <dbReference type="Proteomes" id="UP000245959"/>
    </source>
</evidence>
<feature type="domain" description="DUF1559" evidence="1">
    <location>
        <begin position="31"/>
        <end position="72"/>
    </location>
</feature>
<dbReference type="PANTHER" id="PTHR30093:SF2">
    <property type="entry name" value="TYPE II SECRETION SYSTEM PROTEIN H"/>
    <property type="match status" value="1"/>
</dbReference>
<reference evidence="2 3" key="1">
    <citation type="submission" date="2018-04" db="EMBL/GenBank/DDBJ databases">
        <title>Genomic Encyclopedia of Type Strains, Phase IV (KMG-IV): sequencing the most valuable type-strain genomes for metagenomic binning, comparative biology and taxonomic classification.</title>
        <authorList>
            <person name="Goeker M."/>
        </authorList>
    </citation>
    <scope>NUCLEOTIDE SEQUENCE [LARGE SCALE GENOMIC DNA]</scope>
    <source>
        <strain evidence="2 3">DSM 14823</strain>
    </source>
</reference>
<dbReference type="SUPFAM" id="SSF54523">
    <property type="entry name" value="Pili subunits"/>
    <property type="match status" value="1"/>
</dbReference>
<comment type="caution">
    <text evidence="2">The sequence shown here is derived from an EMBL/GenBank/DDBJ whole genome shotgun (WGS) entry which is preliminary data.</text>
</comment>
<dbReference type="InterPro" id="IPR011453">
    <property type="entry name" value="DUF1559"/>
</dbReference>
<dbReference type="InterPro" id="IPR045584">
    <property type="entry name" value="Pilin-like"/>
</dbReference>
<evidence type="ECO:0000313" key="2">
    <source>
        <dbReference type="EMBL" id="PVY37201.1"/>
    </source>
</evidence>
<gene>
    <name evidence="2" type="ORF">C8D82_13239</name>
</gene>
<dbReference type="NCBIfam" id="TIGR02532">
    <property type="entry name" value="IV_pilin_GFxxxE"/>
    <property type="match status" value="1"/>
</dbReference>
<dbReference type="GeneID" id="78297571"/>
<dbReference type="AlphaFoldDB" id="A0A2U1ALM4"/>